<reference evidence="5" key="3">
    <citation type="submission" date="2025-04" db="UniProtKB">
        <authorList>
            <consortium name="RefSeq"/>
        </authorList>
    </citation>
    <scope>IDENTIFICATION</scope>
    <source>
        <strain evidence="5">CBS 781.70</strain>
    </source>
</reference>
<dbReference type="SMART" id="SM01162">
    <property type="entry name" value="DUF1771"/>
    <property type="match status" value="1"/>
</dbReference>
<dbReference type="PANTHER" id="PTHR47417:SF1">
    <property type="entry name" value="SMR DOMAIN-CONTAINING PROTEIN YPL199C"/>
    <property type="match status" value="1"/>
</dbReference>
<dbReference type="InterPro" id="IPR013899">
    <property type="entry name" value="DUF1771"/>
</dbReference>
<evidence type="ECO:0000313" key="5">
    <source>
        <dbReference type="RefSeq" id="XP_033537247.1"/>
    </source>
</evidence>
<dbReference type="OrthoDB" id="3231855at2759"/>
<dbReference type="AlphaFoldDB" id="A0A6G1GCG8"/>
<dbReference type="InterPro" id="IPR036063">
    <property type="entry name" value="Smr_dom_sf"/>
</dbReference>
<feature type="region of interest" description="Disordered" evidence="1">
    <location>
        <begin position="179"/>
        <end position="240"/>
    </location>
</feature>
<gene>
    <name evidence="3 5" type="ORF">P152DRAFT_191000</name>
</gene>
<accession>A0A6G1GCG8</accession>
<reference evidence="5" key="2">
    <citation type="submission" date="2020-04" db="EMBL/GenBank/DDBJ databases">
        <authorList>
            <consortium name="NCBI Genome Project"/>
        </authorList>
    </citation>
    <scope>NUCLEOTIDE SEQUENCE</scope>
    <source>
        <strain evidence="5">CBS 781.70</strain>
    </source>
</reference>
<dbReference type="SMART" id="SM00463">
    <property type="entry name" value="SMR"/>
    <property type="match status" value="1"/>
</dbReference>
<sequence>MAHNLDSFTQLGGRAFNHDANRDSEQEYDRLRDLARREFDRENQLRRDAREAGQRRDYGEKDRLHRQADDHEKKGQQYNKQASEFIFRENNAPGRVQGDEIDLHGQYVQEAEQILRERISVDRRRNQTHLHVIVGKGNHSTGHIPKLRQAVEELLREEGLQFQVEQNQGRLYVNLAGGPAILPQPGHPGASSGHGHAQGGHQQQHVQHSQHHGQAQAGYQQPHAQQHHGQAHQQQQYSHVEEAVKKGGPKLFKALRGCCVVM</sequence>
<feature type="compositionally biased region" description="Basic and acidic residues" evidence="1">
    <location>
        <begin position="45"/>
        <end position="75"/>
    </location>
</feature>
<evidence type="ECO:0000313" key="4">
    <source>
        <dbReference type="Proteomes" id="UP000504638"/>
    </source>
</evidence>
<dbReference type="Pfam" id="PF01713">
    <property type="entry name" value="Smr"/>
    <property type="match status" value="1"/>
</dbReference>
<dbReference type="RefSeq" id="XP_033537247.1">
    <property type="nucleotide sequence ID" value="XM_033674254.1"/>
</dbReference>
<reference evidence="3 5" key="1">
    <citation type="submission" date="2020-01" db="EMBL/GenBank/DDBJ databases">
        <authorList>
            <consortium name="DOE Joint Genome Institute"/>
            <person name="Haridas S."/>
            <person name="Albert R."/>
            <person name="Binder M."/>
            <person name="Bloem J."/>
            <person name="Labutti K."/>
            <person name="Salamov A."/>
            <person name="Andreopoulos B."/>
            <person name="Baker S.E."/>
            <person name="Barry K."/>
            <person name="Bills G."/>
            <person name="Bluhm B.H."/>
            <person name="Cannon C."/>
            <person name="Castanera R."/>
            <person name="Culley D.E."/>
            <person name="Daum C."/>
            <person name="Ezra D."/>
            <person name="Gonzalez J.B."/>
            <person name="Henrissat B."/>
            <person name="Kuo A."/>
            <person name="Liang C."/>
            <person name="Lipzen A."/>
            <person name="Lutzoni F."/>
            <person name="Magnuson J."/>
            <person name="Mondo S."/>
            <person name="Nolan M."/>
            <person name="Ohm R."/>
            <person name="Pangilinan J."/>
            <person name="Park H.-J."/>
            <person name="Ramirez L."/>
            <person name="Alfaro M."/>
            <person name="Sun H."/>
            <person name="Tritt A."/>
            <person name="Yoshinaga Y."/>
            <person name="Zwiers L.-H."/>
            <person name="Turgeon B.G."/>
            <person name="Goodwin S.B."/>
            <person name="Spatafora J.W."/>
            <person name="Crous P.W."/>
            <person name="Grigoriev I.V."/>
        </authorList>
    </citation>
    <scope>NUCLEOTIDE SEQUENCE</scope>
    <source>
        <strain evidence="3 5">CBS 781.70</strain>
    </source>
</reference>
<evidence type="ECO:0000256" key="1">
    <source>
        <dbReference type="SAM" id="MobiDB-lite"/>
    </source>
</evidence>
<feature type="domain" description="Smr" evidence="2">
    <location>
        <begin position="101"/>
        <end position="176"/>
    </location>
</feature>
<dbReference type="SUPFAM" id="SSF160443">
    <property type="entry name" value="SMR domain-like"/>
    <property type="match status" value="1"/>
</dbReference>
<evidence type="ECO:0000313" key="3">
    <source>
        <dbReference type="EMBL" id="KAF1815616.1"/>
    </source>
</evidence>
<dbReference type="Gene3D" id="3.30.1370.110">
    <property type="match status" value="1"/>
</dbReference>
<evidence type="ECO:0000259" key="2">
    <source>
        <dbReference type="PROSITE" id="PS50828"/>
    </source>
</evidence>
<dbReference type="InterPro" id="IPR053020">
    <property type="entry name" value="Smr_domain_protein"/>
</dbReference>
<dbReference type="PANTHER" id="PTHR47417">
    <property type="entry name" value="SMR DOMAIN-CONTAINING PROTEIN YPL199C"/>
    <property type="match status" value="1"/>
</dbReference>
<feature type="region of interest" description="Disordered" evidence="1">
    <location>
        <begin position="45"/>
        <end position="78"/>
    </location>
</feature>
<dbReference type="InterPro" id="IPR002625">
    <property type="entry name" value="Smr_dom"/>
</dbReference>
<keyword evidence="4" id="KW-1185">Reference proteome</keyword>
<protein>
    <submittedName>
        <fullName evidence="3 5">Smr-domain-containing protein</fullName>
    </submittedName>
</protein>
<dbReference type="EMBL" id="ML975151">
    <property type="protein sequence ID" value="KAF1815616.1"/>
    <property type="molecule type" value="Genomic_DNA"/>
</dbReference>
<feature type="compositionally biased region" description="Low complexity" evidence="1">
    <location>
        <begin position="183"/>
        <end position="224"/>
    </location>
</feature>
<name>A0A6G1GCG8_9PEZI</name>
<dbReference type="GeneID" id="54414824"/>
<dbReference type="Proteomes" id="UP000504638">
    <property type="component" value="Unplaced"/>
</dbReference>
<dbReference type="PROSITE" id="PS50828">
    <property type="entry name" value="SMR"/>
    <property type="match status" value="1"/>
</dbReference>
<dbReference type="Pfam" id="PF08590">
    <property type="entry name" value="DUF1771"/>
    <property type="match status" value="1"/>
</dbReference>
<proteinExistence type="predicted"/>
<organism evidence="3">
    <name type="scientific">Eremomyces bilateralis CBS 781.70</name>
    <dbReference type="NCBI Taxonomy" id="1392243"/>
    <lineage>
        <taxon>Eukaryota</taxon>
        <taxon>Fungi</taxon>
        <taxon>Dikarya</taxon>
        <taxon>Ascomycota</taxon>
        <taxon>Pezizomycotina</taxon>
        <taxon>Dothideomycetes</taxon>
        <taxon>Dothideomycetes incertae sedis</taxon>
        <taxon>Eremomycetales</taxon>
        <taxon>Eremomycetaceae</taxon>
        <taxon>Eremomyces</taxon>
    </lineage>
</organism>